<keyword evidence="2" id="KW-1185">Reference proteome</keyword>
<gene>
    <name evidence="1" type="ORF">EBB_23585</name>
</gene>
<protein>
    <submittedName>
        <fullName evidence="1">Uncharacterized protein</fullName>
    </submittedName>
</protein>
<reference evidence="1 2" key="1">
    <citation type="submission" date="2020-09" db="EMBL/GenBank/DDBJ databases">
        <title>Methylomonas albis sp. nov. and Methylomonas fluvii sp. nov.: Two cold-adapted methanotrophs from the River Elbe and an amended description of Methylovulum psychrotolerans strain Eb1.</title>
        <authorList>
            <person name="Bussmann I.K."/>
            <person name="Klings K.-W."/>
            <person name="Warnstedt J."/>
            <person name="Hoppert M."/>
            <person name="Saborowski A."/>
            <person name="Horn F."/>
            <person name="Liebner S."/>
        </authorList>
    </citation>
    <scope>NUCLEOTIDE SEQUENCE [LARGE SCALE GENOMIC DNA]</scope>
    <source>
        <strain evidence="1 2">EbB</strain>
    </source>
</reference>
<dbReference type="Proteomes" id="UP000641152">
    <property type="component" value="Unassembled WGS sequence"/>
</dbReference>
<accession>A0ABR9DJX1</accession>
<evidence type="ECO:0000313" key="1">
    <source>
        <dbReference type="EMBL" id="MBD9363408.1"/>
    </source>
</evidence>
<dbReference type="EMBL" id="JACXST010000003">
    <property type="protein sequence ID" value="MBD9363408.1"/>
    <property type="molecule type" value="Genomic_DNA"/>
</dbReference>
<organism evidence="1 2">
    <name type="scientific">Methylomonas fluvii</name>
    <dbReference type="NCBI Taxonomy" id="1854564"/>
    <lineage>
        <taxon>Bacteria</taxon>
        <taxon>Pseudomonadati</taxon>
        <taxon>Pseudomonadota</taxon>
        <taxon>Gammaproteobacteria</taxon>
        <taxon>Methylococcales</taxon>
        <taxon>Methylococcaceae</taxon>
        <taxon>Methylomonas</taxon>
    </lineage>
</organism>
<evidence type="ECO:0000313" key="2">
    <source>
        <dbReference type="Proteomes" id="UP000641152"/>
    </source>
</evidence>
<name>A0ABR9DJX1_9GAMM</name>
<proteinExistence type="predicted"/>
<comment type="caution">
    <text evidence="1">The sequence shown here is derived from an EMBL/GenBank/DDBJ whole genome shotgun (WGS) entry which is preliminary data.</text>
</comment>
<sequence length="99" mass="11238">MQPEVIMFEDNSIGAPKSRDVAQIHAATCVLMTQFINGHHNPKLAHLIVQQLGRLLSHPELEHSASSRDMYLQLLEHWQTVTNLLLERKTARQQPVAAH</sequence>